<keyword evidence="5" id="KW-1185">Reference proteome</keyword>
<sequence>ELLRGREHVPFKLDAVIGNLGLKSVKRIAGRVIFSAGSVHSLSKQDQLQQQAAKPMILPVVLVLTAADAFLAPPRVRTVPSRGATEAPELDDADLSALSTAATRMQLERRFSRSVTRRRRIYLPYADAARWARGLGLSSREDWEEWVGLGEGKNAYVPSRPADYYGGRGEWVSWAHYLVGGADADAAPAPPPEVLPQNYFADLDYAGDAVPWDLRGRPQPAVRKAWAAGAFRNCREILDCGCGAGDNANYLASRGHAVVGFDLSPSAVAAARERAAAPPFADSIADAGGSARFEVASCADLFDSPVYALAEEIGGFPVALDSALLHCFDLCLDDKMQRRYVAELAKVVRTGGRLYVGCFSDANPDPWSNPRRLSEAHLRALFAGPAWRVEAVEPAWYERPRALNEGHRSGAWTMAWWCRICRLGAM</sequence>
<name>A0A8J2S9Y1_9STRA</name>
<evidence type="ECO:0000256" key="1">
    <source>
        <dbReference type="ARBA" id="ARBA00022603"/>
    </source>
</evidence>
<evidence type="ECO:0008006" key="6">
    <source>
        <dbReference type="Google" id="ProtNLM"/>
    </source>
</evidence>
<evidence type="ECO:0000313" key="4">
    <source>
        <dbReference type="EMBL" id="CAH0367858.1"/>
    </source>
</evidence>
<dbReference type="Proteomes" id="UP000789595">
    <property type="component" value="Unassembled WGS sequence"/>
</dbReference>
<dbReference type="AlphaFoldDB" id="A0A8J2S9Y1"/>
<dbReference type="GO" id="GO:0032259">
    <property type="term" value="P:methylation"/>
    <property type="evidence" value="ECO:0007669"/>
    <property type="project" value="UniProtKB-KW"/>
</dbReference>
<keyword evidence="2" id="KW-0808">Transferase</keyword>
<reference evidence="4" key="1">
    <citation type="submission" date="2021-11" db="EMBL/GenBank/DDBJ databases">
        <authorList>
            <consortium name="Genoscope - CEA"/>
            <person name="William W."/>
        </authorList>
    </citation>
    <scope>NUCLEOTIDE SEQUENCE</scope>
</reference>
<feature type="non-terminal residue" evidence="4">
    <location>
        <position position="1"/>
    </location>
</feature>
<dbReference type="Gene3D" id="3.40.50.150">
    <property type="entry name" value="Vaccinia Virus protein VP39"/>
    <property type="match status" value="1"/>
</dbReference>
<evidence type="ECO:0000313" key="5">
    <source>
        <dbReference type="Proteomes" id="UP000789595"/>
    </source>
</evidence>
<dbReference type="PANTHER" id="PTHR43464:SF19">
    <property type="entry name" value="UBIQUINONE BIOSYNTHESIS O-METHYLTRANSFERASE, MITOCHONDRIAL"/>
    <property type="match status" value="1"/>
</dbReference>
<proteinExistence type="predicted"/>
<keyword evidence="1" id="KW-0489">Methyltransferase</keyword>
<evidence type="ECO:0000256" key="3">
    <source>
        <dbReference type="ARBA" id="ARBA00022691"/>
    </source>
</evidence>
<dbReference type="CDD" id="cd02440">
    <property type="entry name" value="AdoMet_MTases"/>
    <property type="match status" value="1"/>
</dbReference>
<protein>
    <recommendedName>
        <fullName evidence="6">Methyltransferase domain-containing protein</fullName>
    </recommendedName>
</protein>
<evidence type="ECO:0000256" key="2">
    <source>
        <dbReference type="ARBA" id="ARBA00022679"/>
    </source>
</evidence>
<comment type="caution">
    <text evidence="4">The sequence shown here is derived from an EMBL/GenBank/DDBJ whole genome shotgun (WGS) entry which is preliminary data.</text>
</comment>
<dbReference type="OrthoDB" id="540004at2759"/>
<dbReference type="Pfam" id="PF05724">
    <property type="entry name" value="TPMT"/>
    <property type="match status" value="1"/>
</dbReference>
<accession>A0A8J2S9Y1</accession>
<dbReference type="EMBL" id="CAKKNE010000002">
    <property type="protein sequence ID" value="CAH0367858.1"/>
    <property type="molecule type" value="Genomic_DNA"/>
</dbReference>
<dbReference type="InterPro" id="IPR029063">
    <property type="entry name" value="SAM-dependent_MTases_sf"/>
</dbReference>
<gene>
    <name evidence="4" type="ORF">PECAL_2P08970</name>
</gene>
<organism evidence="4 5">
    <name type="scientific">Pelagomonas calceolata</name>
    <dbReference type="NCBI Taxonomy" id="35677"/>
    <lineage>
        <taxon>Eukaryota</taxon>
        <taxon>Sar</taxon>
        <taxon>Stramenopiles</taxon>
        <taxon>Ochrophyta</taxon>
        <taxon>Pelagophyceae</taxon>
        <taxon>Pelagomonadales</taxon>
        <taxon>Pelagomonadaceae</taxon>
        <taxon>Pelagomonas</taxon>
    </lineage>
</organism>
<dbReference type="PANTHER" id="PTHR43464">
    <property type="entry name" value="METHYLTRANSFERASE"/>
    <property type="match status" value="1"/>
</dbReference>
<dbReference type="SUPFAM" id="SSF53335">
    <property type="entry name" value="S-adenosyl-L-methionine-dependent methyltransferases"/>
    <property type="match status" value="1"/>
</dbReference>
<dbReference type="InterPro" id="IPR008854">
    <property type="entry name" value="TPMT"/>
</dbReference>
<dbReference type="GO" id="GO:0008757">
    <property type="term" value="F:S-adenosylmethionine-dependent methyltransferase activity"/>
    <property type="evidence" value="ECO:0007669"/>
    <property type="project" value="InterPro"/>
</dbReference>
<keyword evidence="3" id="KW-0949">S-adenosyl-L-methionine</keyword>